<keyword evidence="4 5" id="KW-0274">FAD</keyword>
<keyword evidence="3 6" id="KW-0285">Flavoprotein</keyword>
<feature type="domain" description="Glucose-methanol-choline oxidoreductase N-terminal" evidence="8">
    <location>
        <begin position="303"/>
        <end position="317"/>
    </location>
</feature>
<dbReference type="Pfam" id="PF05199">
    <property type="entry name" value="GMC_oxred_C"/>
    <property type="match status" value="1"/>
</dbReference>
<dbReference type="PANTHER" id="PTHR11552:SF147">
    <property type="entry name" value="CHOLINE DEHYDROGENASE, MITOCHONDRIAL"/>
    <property type="match status" value="1"/>
</dbReference>
<dbReference type="PROSITE" id="PS00624">
    <property type="entry name" value="GMC_OXRED_2"/>
    <property type="match status" value="1"/>
</dbReference>
<dbReference type="Gene3D" id="3.30.560.10">
    <property type="entry name" value="Glucose Oxidase, domain 3"/>
    <property type="match status" value="1"/>
</dbReference>
<dbReference type="InterPro" id="IPR007867">
    <property type="entry name" value="GMC_OxRtase_C"/>
</dbReference>
<evidence type="ECO:0000256" key="5">
    <source>
        <dbReference type="PIRSR" id="PIRSR000137-2"/>
    </source>
</evidence>
<evidence type="ECO:0000256" key="1">
    <source>
        <dbReference type="ARBA" id="ARBA00001974"/>
    </source>
</evidence>
<dbReference type="PROSITE" id="PS00623">
    <property type="entry name" value="GMC_OXRED_1"/>
    <property type="match status" value="1"/>
</dbReference>
<name>A0A1Y1L2I8_PHOPY</name>
<evidence type="ECO:0000256" key="3">
    <source>
        <dbReference type="ARBA" id="ARBA00022630"/>
    </source>
</evidence>
<dbReference type="EMBL" id="GEZM01066412">
    <property type="protein sequence ID" value="JAV67902.1"/>
    <property type="molecule type" value="Transcribed_RNA"/>
</dbReference>
<dbReference type="PIRSF" id="PIRSF000137">
    <property type="entry name" value="Alcohol_oxidase"/>
    <property type="match status" value="1"/>
</dbReference>
<dbReference type="PANTHER" id="PTHR11552">
    <property type="entry name" value="GLUCOSE-METHANOL-CHOLINE GMC OXIDOREDUCTASE"/>
    <property type="match status" value="1"/>
</dbReference>
<dbReference type="GO" id="GO:0016614">
    <property type="term" value="F:oxidoreductase activity, acting on CH-OH group of donors"/>
    <property type="evidence" value="ECO:0007669"/>
    <property type="project" value="InterPro"/>
</dbReference>
<evidence type="ECO:0000313" key="9">
    <source>
        <dbReference type="EMBL" id="JAV67902.1"/>
    </source>
</evidence>
<reference evidence="9" key="1">
    <citation type="journal article" date="2016" name="Sci. Rep.">
        <title>Molecular characterization of firefly nuptial gifts: a multi-omics approach sheds light on postcopulatory sexual selection.</title>
        <authorList>
            <person name="Al-Wathiqui N."/>
            <person name="Fallon T.R."/>
            <person name="South A."/>
            <person name="Weng J.K."/>
            <person name="Lewis S.M."/>
        </authorList>
    </citation>
    <scope>NUCLEOTIDE SEQUENCE</scope>
</reference>
<dbReference type="GO" id="GO:0050660">
    <property type="term" value="F:flavin adenine dinucleotide binding"/>
    <property type="evidence" value="ECO:0007669"/>
    <property type="project" value="InterPro"/>
</dbReference>
<dbReference type="AlphaFoldDB" id="A0A1Y1L2I8"/>
<dbReference type="InterPro" id="IPR000172">
    <property type="entry name" value="GMC_OxRdtase_N"/>
</dbReference>
<dbReference type="InterPro" id="IPR036188">
    <property type="entry name" value="FAD/NAD-bd_sf"/>
</dbReference>
<feature type="domain" description="Glucose-methanol-choline oxidoreductase N-terminal" evidence="7">
    <location>
        <begin position="133"/>
        <end position="156"/>
    </location>
</feature>
<protein>
    <recommendedName>
        <fullName evidence="7 8">Glucose-methanol-choline oxidoreductase N-terminal domain-containing protein</fullName>
    </recommendedName>
</protein>
<evidence type="ECO:0000256" key="4">
    <source>
        <dbReference type="ARBA" id="ARBA00022827"/>
    </source>
</evidence>
<evidence type="ECO:0000259" key="7">
    <source>
        <dbReference type="PROSITE" id="PS00623"/>
    </source>
</evidence>
<accession>A0A1Y1L2I8</accession>
<evidence type="ECO:0000256" key="6">
    <source>
        <dbReference type="RuleBase" id="RU003968"/>
    </source>
</evidence>
<evidence type="ECO:0000256" key="2">
    <source>
        <dbReference type="ARBA" id="ARBA00010790"/>
    </source>
</evidence>
<dbReference type="Pfam" id="PF00732">
    <property type="entry name" value="GMC_oxred_N"/>
    <property type="match status" value="1"/>
</dbReference>
<dbReference type="Gene3D" id="3.50.50.60">
    <property type="entry name" value="FAD/NAD(P)-binding domain"/>
    <property type="match status" value="1"/>
</dbReference>
<dbReference type="InterPro" id="IPR012132">
    <property type="entry name" value="GMC_OxRdtase"/>
</dbReference>
<evidence type="ECO:0000259" key="8">
    <source>
        <dbReference type="PROSITE" id="PS00624"/>
    </source>
</evidence>
<feature type="binding site" evidence="5">
    <location>
        <position position="267"/>
    </location>
    <ligand>
        <name>FAD</name>
        <dbReference type="ChEBI" id="CHEBI:57692"/>
    </ligand>
</feature>
<dbReference type="SUPFAM" id="SSF51905">
    <property type="entry name" value="FAD/NAD(P)-binding domain"/>
    <property type="match status" value="1"/>
</dbReference>
<dbReference type="SUPFAM" id="SSF54373">
    <property type="entry name" value="FAD-linked reductases, C-terminal domain"/>
    <property type="match status" value="1"/>
</dbReference>
<comment type="similarity">
    <text evidence="2 6">Belongs to the GMC oxidoreductase family.</text>
</comment>
<proteinExistence type="inferred from homology"/>
<sequence>MNLENPCASTPLTGAPGHMFAALINTLMASQCLLSTSGLYPTDHGPQLKDGDEFDFIVVGAGSAGSVVASRLSENANWKVLLIEAGGYPSSASEVPLTGFHSLRGVEDWNYEVERSSTACAGLHEQKCTWPRGKGLGGSGILNAMLYLRGHRRDFDSWAEEGNIGWDYDSVLRYYKKFEDLQGSEDERMGKGGELKLTRYTSYQPIRSTLMDAYKELGYGEYTEEKPIGFFDAYTNIWEGARFSAAKAFLPQTKNRQNFHLALNAQVSRVLVDENRHVTGVEVRINNNILKLKSRKEVVLSGGSVNSPQILMNSGIGPAGHLNAIGIPLVHNLKVGQNLQDHLIFHGILAQVADDVDPPPAQDMIDIIYLYFKSKTGPLAQSGVENLQFFFNTKNSSEYPNVQLYYSVIDKERSANSRALLRKLMNLPDELLQTVGECSQNSNCLMMSISLSHPKSVGQILLRSSDPFDPPKIIANYLGDDKGEDYQVMLEAIRFYQSLLKTEAFARYKPKPAHGDILNCRQYRPDSDEYWRCALRNIGTTVYHPVGTCKMGPETDRDAVVDPRLRVHGMRGVRVIDASIMPKIVSCNTNAPAIMIGEKGADMIREDWQNRHTEL</sequence>
<comment type="cofactor">
    <cofactor evidence="1 5">
        <name>FAD</name>
        <dbReference type="ChEBI" id="CHEBI:57692"/>
    </cofactor>
</comment>
<organism evidence="9">
    <name type="scientific">Photinus pyralis</name>
    <name type="common">Common eastern firefly</name>
    <name type="synonym">Lampyris pyralis</name>
    <dbReference type="NCBI Taxonomy" id="7054"/>
    <lineage>
        <taxon>Eukaryota</taxon>
        <taxon>Metazoa</taxon>
        <taxon>Ecdysozoa</taxon>
        <taxon>Arthropoda</taxon>
        <taxon>Hexapoda</taxon>
        <taxon>Insecta</taxon>
        <taxon>Pterygota</taxon>
        <taxon>Neoptera</taxon>
        <taxon>Endopterygota</taxon>
        <taxon>Coleoptera</taxon>
        <taxon>Polyphaga</taxon>
        <taxon>Elateriformia</taxon>
        <taxon>Elateroidea</taxon>
        <taxon>Lampyridae</taxon>
        <taxon>Lampyrinae</taxon>
        <taxon>Photinus</taxon>
    </lineage>
</organism>